<name>A0A0E9UHV5_ANGAN</name>
<dbReference type="AlphaFoldDB" id="A0A0E9UHV5"/>
<proteinExistence type="predicted"/>
<evidence type="ECO:0000313" key="1">
    <source>
        <dbReference type="EMBL" id="JAH65316.1"/>
    </source>
</evidence>
<reference evidence="1" key="1">
    <citation type="submission" date="2014-11" db="EMBL/GenBank/DDBJ databases">
        <authorList>
            <person name="Amaro Gonzalez C."/>
        </authorList>
    </citation>
    <scope>NUCLEOTIDE SEQUENCE</scope>
</reference>
<dbReference type="EMBL" id="GBXM01043261">
    <property type="protein sequence ID" value="JAH65316.1"/>
    <property type="molecule type" value="Transcribed_RNA"/>
</dbReference>
<protein>
    <submittedName>
        <fullName evidence="1">Uncharacterized protein</fullName>
    </submittedName>
</protein>
<reference evidence="1" key="2">
    <citation type="journal article" date="2015" name="Fish Shellfish Immunol.">
        <title>Early steps in the European eel (Anguilla anguilla)-Vibrio vulnificus interaction in the gills: Role of the RtxA13 toxin.</title>
        <authorList>
            <person name="Callol A."/>
            <person name="Pajuelo D."/>
            <person name="Ebbesson L."/>
            <person name="Teles M."/>
            <person name="MacKenzie S."/>
            <person name="Amaro C."/>
        </authorList>
    </citation>
    <scope>NUCLEOTIDE SEQUENCE</scope>
</reference>
<sequence length="35" mass="3969">MAVSGLITGLHCKPTFKTLWCVQFTAKNIYQNILK</sequence>
<accession>A0A0E9UHV5</accession>
<organism evidence="1">
    <name type="scientific">Anguilla anguilla</name>
    <name type="common">European freshwater eel</name>
    <name type="synonym">Muraena anguilla</name>
    <dbReference type="NCBI Taxonomy" id="7936"/>
    <lineage>
        <taxon>Eukaryota</taxon>
        <taxon>Metazoa</taxon>
        <taxon>Chordata</taxon>
        <taxon>Craniata</taxon>
        <taxon>Vertebrata</taxon>
        <taxon>Euteleostomi</taxon>
        <taxon>Actinopterygii</taxon>
        <taxon>Neopterygii</taxon>
        <taxon>Teleostei</taxon>
        <taxon>Anguilliformes</taxon>
        <taxon>Anguillidae</taxon>
        <taxon>Anguilla</taxon>
    </lineage>
</organism>